<dbReference type="EMBL" id="BAABHM010000002">
    <property type="protein sequence ID" value="GAA4686774.1"/>
    <property type="molecule type" value="Genomic_DNA"/>
</dbReference>
<feature type="compositionally biased region" description="Basic and acidic residues" evidence="1">
    <location>
        <begin position="45"/>
        <end position="60"/>
    </location>
</feature>
<protein>
    <submittedName>
        <fullName evidence="2">Uncharacterized protein</fullName>
    </submittedName>
</protein>
<keyword evidence="3" id="KW-1185">Reference proteome</keyword>
<proteinExistence type="predicted"/>
<reference evidence="3" key="1">
    <citation type="journal article" date="2019" name="Int. J. Syst. Evol. Microbiol.">
        <title>The Global Catalogue of Microorganisms (GCM) 10K type strain sequencing project: providing services to taxonomists for standard genome sequencing and annotation.</title>
        <authorList>
            <consortium name="The Broad Institute Genomics Platform"/>
            <consortium name="The Broad Institute Genome Sequencing Center for Infectious Disease"/>
            <person name="Wu L."/>
            <person name="Ma J."/>
        </authorList>
    </citation>
    <scope>NUCLEOTIDE SEQUENCE [LARGE SCALE GENOMIC DNA]</scope>
    <source>
        <strain evidence="3">JCM 17975</strain>
    </source>
</reference>
<organism evidence="2 3">
    <name type="scientific">Promicromonospora umidemergens</name>
    <dbReference type="NCBI Taxonomy" id="629679"/>
    <lineage>
        <taxon>Bacteria</taxon>
        <taxon>Bacillati</taxon>
        <taxon>Actinomycetota</taxon>
        <taxon>Actinomycetes</taxon>
        <taxon>Micrococcales</taxon>
        <taxon>Promicromonosporaceae</taxon>
        <taxon>Promicromonospora</taxon>
    </lineage>
</organism>
<comment type="caution">
    <text evidence="2">The sequence shown here is derived from an EMBL/GenBank/DDBJ whole genome shotgun (WGS) entry which is preliminary data.</text>
</comment>
<sequence length="60" mass="6401">MASRGELAQADPSNDVLLAANFADVVYRVVETLTQCRTKAGPKTDTLDADRTVHDDAPAV</sequence>
<name>A0ABP8WFC4_9MICO</name>
<evidence type="ECO:0000313" key="2">
    <source>
        <dbReference type="EMBL" id="GAA4686774.1"/>
    </source>
</evidence>
<dbReference type="Proteomes" id="UP001500843">
    <property type="component" value="Unassembled WGS sequence"/>
</dbReference>
<evidence type="ECO:0000256" key="1">
    <source>
        <dbReference type="SAM" id="MobiDB-lite"/>
    </source>
</evidence>
<gene>
    <name evidence="2" type="ORF">GCM10023198_01320</name>
</gene>
<evidence type="ECO:0000313" key="3">
    <source>
        <dbReference type="Proteomes" id="UP001500843"/>
    </source>
</evidence>
<accession>A0ABP8WFC4</accession>
<feature type="region of interest" description="Disordered" evidence="1">
    <location>
        <begin position="39"/>
        <end position="60"/>
    </location>
</feature>